<sequence length="175" mass="20121">MTPSTLMDRLQEYLQEATKEVFLGPHRLAPNIYKVDLPPRATPDYDPGLPSLPMTDIPPSTADTTLPEERDERWPFIIITYVDSEDNEDGYRTATMDFVFGCEGSGPDGYMDVLHLMEHVRALFLRETWDGWPCGLSLPLNTGFYDEQADPFWMGYMSTNWDLPSMDKEAWKHGY</sequence>
<dbReference type="RefSeq" id="WP_212942002.1">
    <property type="nucleotide sequence ID" value="NZ_BORR01000017.1"/>
</dbReference>
<comment type="caution">
    <text evidence="1">The sequence shown here is derived from an EMBL/GenBank/DDBJ whole genome shotgun (WGS) entry which is preliminary data.</text>
</comment>
<organism evidence="1 2">
    <name type="scientific">Paenibacillus antibioticophila</name>
    <dbReference type="NCBI Taxonomy" id="1274374"/>
    <lineage>
        <taxon>Bacteria</taxon>
        <taxon>Bacillati</taxon>
        <taxon>Bacillota</taxon>
        <taxon>Bacilli</taxon>
        <taxon>Bacillales</taxon>
        <taxon>Paenibacillaceae</taxon>
        <taxon>Paenibacillus</taxon>
    </lineage>
</organism>
<evidence type="ECO:0000313" key="1">
    <source>
        <dbReference type="EMBL" id="GIO39070.1"/>
    </source>
</evidence>
<evidence type="ECO:0000313" key="2">
    <source>
        <dbReference type="Proteomes" id="UP000681162"/>
    </source>
</evidence>
<name>A0A920CGU3_9BACL</name>
<protein>
    <submittedName>
        <fullName evidence="1">Uncharacterized protein</fullName>
    </submittedName>
</protein>
<accession>A0A920CGU3</accession>
<reference evidence="1 2" key="1">
    <citation type="submission" date="2021-03" db="EMBL/GenBank/DDBJ databases">
        <title>Antimicrobial resistance genes in bacteria isolated from Japanese honey, and their potential for conferring macrolide and lincosamide resistance in the American foulbrood pathogen Paenibacillus larvae.</title>
        <authorList>
            <person name="Okamoto M."/>
            <person name="Kumagai M."/>
            <person name="Kanamori H."/>
            <person name="Takamatsu D."/>
        </authorList>
    </citation>
    <scope>NUCLEOTIDE SEQUENCE [LARGE SCALE GENOMIC DNA]</scope>
    <source>
        <strain evidence="1 2">J41TS12</strain>
    </source>
</reference>
<keyword evidence="2" id="KW-1185">Reference proteome</keyword>
<proteinExistence type="predicted"/>
<dbReference type="Proteomes" id="UP000681162">
    <property type="component" value="Unassembled WGS sequence"/>
</dbReference>
<dbReference type="EMBL" id="BORR01000017">
    <property type="protein sequence ID" value="GIO39070.1"/>
    <property type="molecule type" value="Genomic_DNA"/>
</dbReference>
<gene>
    <name evidence="1" type="ORF">J41TS12_39310</name>
</gene>
<dbReference type="AlphaFoldDB" id="A0A920CGU3"/>